<accession>A0ACC0CI32</accession>
<evidence type="ECO:0000313" key="1">
    <source>
        <dbReference type="EMBL" id="KAI6080116.1"/>
    </source>
</evidence>
<comment type="caution">
    <text evidence="1">The sequence shown here is derived from an EMBL/GenBank/DDBJ whole genome shotgun (WGS) entry which is preliminary data.</text>
</comment>
<evidence type="ECO:0000313" key="2">
    <source>
        <dbReference type="Proteomes" id="UP001497680"/>
    </source>
</evidence>
<keyword evidence="2" id="KW-1185">Reference proteome</keyword>
<sequence length="149" mass="17014">MRNTRDAFLKSYQARHVSQDLVRIAYDENLPEDGGALFESLQHSFLQRDPDAPLYPEEPDMKAMEERQDMGDLRARHILPKELVEKRRSEWLETADRLRAVGKAVTKVLDHGVNPFRAFDPIGVSTAEAIGRFVWGEGEHEQKATLADV</sequence>
<reference evidence="1 2" key="1">
    <citation type="journal article" date="2022" name="New Phytol.">
        <title>Ecological generalism drives hyperdiversity of secondary metabolite gene clusters in xylarialean endophytes.</title>
        <authorList>
            <person name="Franco M.E.E."/>
            <person name="Wisecaver J.H."/>
            <person name="Arnold A.E."/>
            <person name="Ju Y.M."/>
            <person name="Slot J.C."/>
            <person name="Ahrendt S."/>
            <person name="Moore L.P."/>
            <person name="Eastman K.E."/>
            <person name="Scott K."/>
            <person name="Konkel Z."/>
            <person name="Mondo S.J."/>
            <person name="Kuo A."/>
            <person name="Hayes R.D."/>
            <person name="Haridas S."/>
            <person name="Andreopoulos B."/>
            <person name="Riley R."/>
            <person name="LaButti K."/>
            <person name="Pangilinan J."/>
            <person name="Lipzen A."/>
            <person name="Amirebrahimi M."/>
            <person name="Yan J."/>
            <person name="Adam C."/>
            <person name="Keymanesh K."/>
            <person name="Ng V."/>
            <person name="Louie K."/>
            <person name="Northen T."/>
            <person name="Drula E."/>
            <person name="Henrissat B."/>
            <person name="Hsieh H.M."/>
            <person name="Youens-Clark K."/>
            <person name="Lutzoni F."/>
            <person name="Miadlikowska J."/>
            <person name="Eastwood D.C."/>
            <person name="Hamelin R.C."/>
            <person name="Grigoriev I.V."/>
            <person name="U'Ren J.M."/>
        </authorList>
    </citation>
    <scope>NUCLEOTIDE SEQUENCE [LARGE SCALE GENOMIC DNA]</scope>
    <source>
        <strain evidence="1 2">ER1909</strain>
    </source>
</reference>
<dbReference type="Proteomes" id="UP001497680">
    <property type="component" value="Unassembled WGS sequence"/>
</dbReference>
<proteinExistence type="predicted"/>
<dbReference type="EMBL" id="MU394492">
    <property type="protein sequence ID" value="KAI6080116.1"/>
    <property type="molecule type" value="Genomic_DNA"/>
</dbReference>
<name>A0ACC0CI32_9PEZI</name>
<gene>
    <name evidence="1" type="ORF">F4821DRAFT_266208</name>
</gene>
<protein>
    <submittedName>
        <fullName evidence="1">Uncharacterized protein</fullName>
    </submittedName>
</protein>
<organism evidence="1 2">
    <name type="scientific">Hypoxylon rubiginosum</name>
    <dbReference type="NCBI Taxonomy" id="110542"/>
    <lineage>
        <taxon>Eukaryota</taxon>
        <taxon>Fungi</taxon>
        <taxon>Dikarya</taxon>
        <taxon>Ascomycota</taxon>
        <taxon>Pezizomycotina</taxon>
        <taxon>Sordariomycetes</taxon>
        <taxon>Xylariomycetidae</taxon>
        <taxon>Xylariales</taxon>
        <taxon>Hypoxylaceae</taxon>
        <taxon>Hypoxylon</taxon>
    </lineage>
</organism>